<dbReference type="EMBL" id="JABFCZ010000011">
    <property type="protein sequence ID" value="MBD1546859.1"/>
    <property type="molecule type" value="Genomic_DNA"/>
</dbReference>
<keyword evidence="1" id="KW-1133">Transmembrane helix</keyword>
<sequence length="439" mass="48301">MSATRGSPFQGLRLETVVIAVVCAIVLAAGWYLLAQRQQTLRSSPAGLDGLQIWLASNGVGARNFSGGWLMDQTSVGLLIVPIYDTALNEDRKAPTTKDELLFQQDEYDLTTSVISAKAQKVPTLLVLPKWRSGMRLTGLAHPILNVETKRLKATVSKLTPDGSFTPVFARTPFTRFPYRSSEGKDLNAEIYAAQMFRSYLCTPLLGTEDAMILAECPLVTASDKKGETVLVLSDPDLLNNHGLRLGDNATIALDILRSRAGKKNIVIDYSQSDWLRDPSAEPRRERSWDDLRRFFGPPFLTLWIGAALVLGLFLWRSALRYGPIRSDTATPGAGKNLAVRARARLMRLSGQDGALTGEYAAARLSATADALFGRANAHHYASEDGFLKFADRRHPEEAARLRNVLSRIRTAPARLPATDAIQLIDELEQVLEQITNDA</sequence>
<keyword evidence="1" id="KW-0812">Transmembrane</keyword>
<feature type="transmembrane region" description="Helical" evidence="1">
    <location>
        <begin position="12"/>
        <end position="34"/>
    </location>
</feature>
<keyword evidence="1" id="KW-0472">Membrane</keyword>
<reference evidence="2" key="1">
    <citation type="submission" date="2020-05" db="EMBL/GenBank/DDBJ databases">
        <title>Identification of trans-AT polyketide cluster in two marine bacteria, producers of a novel glutaramide-containing polyketide sesbanimide D and analogs.</title>
        <authorList>
            <person name="Kacar D."/>
            <person name="Rodriguez P."/>
            <person name="Canedo L."/>
            <person name="Gonzalez E."/>
            <person name="Galan B."/>
            <person name="De La Calle F."/>
            <person name="Garcia J.L."/>
        </authorList>
    </citation>
    <scope>NUCLEOTIDE SEQUENCE</scope>
    <source>
        <strain evidence="2">PHM038</strain>
    </source>
</reference>
<evidence type="ECO:0000313" key="2">
    <source>
        <dbReference type="EMBL" id="MBD1546859.1"/>
    </source>
</evidence>
<accession>A0A926NUV8</accession>
<proteinExistence type="predicted"/>
<feature type="transmembrane region" description="Helical" evidence="1">
    <location>
        <begin position="295"/>
        <end position="316"/>
    </location>
</feature>
<comment type="caution">
    <text evidence="2">The sequence shown here is derived from an EMBL/GenBank/DDBJ whole genome shotgun (WGS) entry which is preliminary data.</text>
</comment>
<evidence type="ECO:0000313" key="3">
    <source>
        <dbReference type="Proteomes" id="UP000598467"/>
    </source>
</evidence>
<evidence type="ECO:0000256" key="1">
    <source>
        <dbReference type="SAM" id="Phobius"/>
    </source>
</evidence>
<protein>
    <recommendedName>
        <fullName evidence="4">DUF4350 domain-containing protein</fullName>
    </recommendedName>
</protein>
<dbReference type="Proteomes" id="UP000598467">
    <property type="component" value="Unassembled WGS sequence"/>
</dbReference>
<gene>
    <name evidence="2" type="ORF">HK439_11340</name>
</gene>
<evidence type="ECO:0008006" key="4">
    <source>
        <dbReference type="Google" id="ProtNLM"/>
    </source>
</evidence>
<organism evidence="2 3">
    <name type="scientific">Roseibium aggregatum</name>
    <dbReference type="NCBI Taxonomy" id="187304"/>
    <lineage>
        <taxon>Bacteria</taxon>
        <taxon>Pseudomonadati</taxon>
        <taxon>Pseudomonadota</taxon>
        <taxon>Alphaproteobacteria</taxon>
        <taxon>Hyphomicrobiales</taxon>
        <taxon>Stappiaceae</taxon>
        <taxon>Roseibium</taxon>
    </lineage>
</organism>
<dbReference type="AlphaFoldDB" id="A0A926NUV8"/>
<name>A0A926NUV8_9HYPH</name>